<reference evidence="2" key="1">
    <citation type="submission" date="2024-07" db="EMBL/GenBank/DDBJ databases">
        <title>Complete genome sequences of cellulolytic bacteria, Kitasatospora sp. CMC57 and Streptomyces sp. CMC78, isolated from Japanese agricultural soil.</title>
        <authorList>
            <person name="Hashimoto T."/>
            <person name="Ito M."/>
            <person name="Iwamoto M."/>
            <person name="Fukahori D."/>
            <person name="Shoda T."/>
            <person name="Sakoda M."/>
            <person name="Morohoshi T."/>
            <person name="Mitsuboshi M."/>
            <person name="Nishizawa T."/>
        </authorList>
    </citation>
    <scope>NUCLEOTIDE SEQUENCE</scope>
    <source>
        <strain evidence="2">CMC78</strain>
    </source>
</reference>
<gene>
    <name evidence="2" type="ORF">SCMC78_07790</name>
</gene>
<dbReference type="KEGG" id="stcm:SCMC78_07790"/>
<name>A0AB33K8B5_9ACTN</name>
<proteinExistence type="predicted"/>
<feature type="region of interest" description="Disordered" evidence="1">
    <location>
        <begin position="128"/>
        <end position="156"/>
    </location>
</feature>
<evidence type="ECO:0000313" key="2">
    <source>
        <dbReference type="EMBL" id="BFP50972.1"/>
    </source>
</evidence>
<dbReference type="RefSeq" id="WP_398693404.1">
    <property type="nucleotide sequence ID" value="NZ_AP035884.1"/>
</dbReference>
<organism evidence="2">
    <name type="scientific">Streptomyces sp. CMC78</name>
    <dbReference type="NCBI Taxonomy" id="3231512"/>
    <lineage>
        <taxon>Bacteria</taxon>
        <taxon>Bacillati</taxon>
        <taxon>Actinomycetota</taxon>
        <taxon>Actinomycetes</taxon>
        <taxon>Kitasatosporales</taxon>
        <taxon>Streptomycetaceae</taxon>
        <taxon>Streptomyces</taxon>
    </lineage>
</organism>
<evidence type="ECO:0000256" key="1">
    <source>
        <dbReference type="SAM" id="MobiDB-lite"/>
    </source>
</evidence>
<dbReference type="AlphaFoldDB" id="A0AB33K8B5"/>
<sequence>MSGTTTYVRFQSTGRSPRGHFPGIFALANGLAREGRLTEEQHRVWRAGNDWYDAAYADPSRVDPTVYDPAVNPGAAAWFKTSATHLLDRIPDYLALLAAHGVPCERLESADPGRVVYEDDVQIVVVPRTGGGHGAGPDAEADADAAERVQGSRTLS</sequence>
<accession>A0AB33K8B5</accession>
<protein>
    <submittedName>
        <fullName evidence="2">Uncharacterized protein</fullName>
    </submittedName>
</protein>
<dbReference type="EMBL" id="AP035884">
    <property type="protein sequence ID" value="BFP50972.1"/>
    <property type="molecule type" value="Genomic_DNA"/>
</dbReference>